<keyword evidence="3" id="KW-1185">Reference proteome</keyword>
<proteinExistence type="predicted"/>
<dbReference type="Proteomes" id="UP001219525">
    <property type="component" value="Unassembled WGS sequence"/>
</dbReference>
<sequence length="318" mass="35197">MSSRKRKNRQWNAPPVSATPLDDVDISPDPTLFIQAYEADIRRGPQAKQAASSLEIANQMPNRGSSAGLIQWNPLNSHSPPAFPSDIDAEGASASKSHPRAVWVDRYDARLLLDSLPIFTNAQSTPPSPSGWSALPSDTEDTFFLSPDEAADYHREKRRKTMDRAREMRLAARRAEDGEPEKEDIWGGSDEEPDEAQRLLMERTAASVASADNPAQLEMRILANYGADKRFAFLRGRWKTAWIAMKRDAQKHREAEKSSSSGLGNLADYGDSDEDEETEKDKAVTIEGKSDGALAARQARAKAWAESRRVSKESIASN</sequence>
<feature type="region of interest" description="Disordered" evidence="1">
    <location>
        <begin position="44"/>
        <end position="94"/>
    </location>
</feature>
<dbReference type="EMBL" id="JARJCW010000003">
    <property type="protein sequence ID" value="KAJ7226891.1"/>
    <property type="molecule type" value="Genomic_DNA"/>
</dbReference>
<feature type="region of interest" description="Disordered" evidence="1">
    <location>
        <begin position="121"/>
        <end position="141"/>
    </location>
</feature>
<organism evidence="2 3">
    <name type="scientific">Mycena pura</name>
    <dbReference type="NCBI Taxonomy" id="153505"/>
    <lineage>
        <taxon>Eukaryota</taxon>
        <taxon>Fungi</taxon>
        <taxon>Dikarya</taxon>
        <taxon>Basidiomycota</taxon>
        <taxon>Agaricomycotina</taxon>
        <taxon>Agaricomycetes</taxon>
        <taxon>Agaricomycetidae</taxon>
        <taxon>Agaricales</taxon>
        <taxon>Marasmiineae</taxon>
        <taxon>Mycenaceae</taxon>
        <taxon>Mycena</taxon>
    </lineage>
</organism>
<feature type="region of interest" description="Disordered" evidence="1">
    <location>
        <begin position="1"/>
        <end position="25"/>
    </location>
</feature>
<feature type="region of interest" description="Disordered" evidence="1">
    <location>
        <begin position="253"/>
        <end position="298"/>
    </location>
</feature>
<feature type="compositionally biased region" description="Basic and acidic residues" evidence="1">
    <location>
        <begin position="279"/>
        <end position="290"/>
    </location>
</feature>
<gene>
    <name evidence="2" type="ORF">GGX14DRAFT_627415</name>
</gene>
<evidence type="ECO:0000256" key="1">
    <source>
        <dbReference type="SAM" id="MobiDB-lite"/>
    </source>
</evidence>
<accession>A0AAD7E485</accession>
<reference evidence="2" key="1">
    <citation type="submission" date="2023-03" db="EMBL/GenBank/DDBJ databases">
        <title>Massive genome expansion in bonnet fungi (Mycena s.s.) driven by repeated elements and novel gene families across ecological guilds.</title>
        <authorList>
            <consortium name="Lawrence Berkeley National Laboratory"/>
            <person name="Harder C.B."/>
            <person name="Miyauchi S."/>
            <person name="Viragh M."/>
            <person name="Kuo A."/>
            <person name="Thoen E."/>
            <person name="Andreopoulos B."/>
            <person name="Lu D."/>
            <person name="Skrede I."/>
            <person name="Drula E."/>
            <person name="Henrissat B."/>
            <person name="Morin E."/>
            <person name="Kohler A."/>
            <person name="Barry K."/>
            <person name="LaButti K."/>
            <person name="Morin E."/>
            <person name="Salamov A."/>
            <person name="Lipzen A."/>
            <person name="Mereny Z."/>
            <person name="Hegedus B."/>
            <person name="Baldrian P."/>
            <person name="Stursova M."/>
            <person name="Weitz H."/>
            <person name="Taylor A."/>
            <person name="Grigoriev I.V."/>
            <person name="Nagy L.G."/>
            <person name="Martin F."/>
            <person name="Kauserud H."/>
        </authorList>
    </citation>
    <scope>NUCLEOTIDE SEQUENCE</scope>
    <source>
        <strain evidence="2">9144</strain>
    </source>
</reference>
<evidence type="ECO:0000313" key="3">
    <source>
        <dbReference type="Proteomes" id="UP001219525"/>
    </source>
</evidence>
<evidence type="ECO:0000313" key="2">
    <source>
        <dbReference type="EMBL" id="KAJ7226891.1"/>
    </source>
</evidence>
<name>A0AAD7E485_9AGAR</name>
<protein>
    <submittedName>
        <fullName evidence="2">Uncharacterized protein</fullName>
    </submittedName>
</protein>
<comment type="caution">
    <text evidence="2">The sequence shown here is derived from an EMBL/GenBank/DDBJ whole genome shotgun (WGS) entry which is preliminary data.</text>
</comment>
<dbReference type="AlphaFoldDB" id="A0AAD7E485"/>
<feature type="compositionally biased region" description="Polar residues" evidence="1">
    <location>
        <begin position="49"/>
        <end position="65"/>
    </location>
</feature>